<organism evidence="1 2">
    <name type="scientific">Dermacentor silvarum</name>
    <name type="common">Tick</name>
    <dbReference type="NCBI Taxonomy" id="543639"/>
    <lineage>
        <taxon>Eukaryota</taxon>
        <taxon>Metazoa</taxon>
        <taxon>Ecdysozoa</taxon>
        <taxon>Arthropoda</taxon>
        <taxon>Chelicerata</taxon>
        <taxon>Arachnida</taxon>
        <taxon>Acari</taxon>
        <taxon>Parasitiformes</taxon>
        <taxon>Ixodida</taxon>
        <taxon>Ixodoidea</taxon>
        <taxon>Ixodidae</taxon>
        <taxon>Rhipicephalinae</taxon>
        <taxon>Dermacentor</taxon>
    </lineage>
</organism>
<evidence type="ECO:0000313" key="1">
    <source>
        <dbReference type="EMBL" id="KAH7949534.1"/>
    </source>
</evidence>
<gene>
    <name evidence="1" type="ORF">HPB49_011869</name>
</gene>
<dbReference type="Proteomes" id="UP000821865">
    <property type="component" value="Chromosome 5"/>
</dbReference>
<protein>
    <submittedName>
        <fullName evidence="1">Uncharacterized protein</fullName>
    </submittedName>
</protein>
<evidence type="ECO:0000313" key="2">
    <source>
        <dbReference type="Proteomes" id="UP000821865"/>
    </source>
</evidence>
<reference evidence="1" key="1">
    <citation type="submission" date="2020-05" db="EMBL/GenBank/DDBJ databases">
        <title>Large-scale comparative analyses of tick genomes elucidate their genetic diversity and vector capacities.</title>
        <authorList>
            <person name="Jia N."/>
            <person name="Wang J."/>
            <person name="Shi W."/>
            <person name="Du L."/>
            <person name="Sun Y."/>
            <person name="Zhan W."/>
            <person name="Jiang J."/>
            <person name="Wang Q."/>
            <person name="Zhang B."/>
            <person name="Ji P."/>
            <person name="Sakyi L.B."/>
            <person name="Cui X."/>
            <person name="Yuan T."/>
            <person name="Jiang B."/>
            <person name="Yang W."/>
            <person name="Lam T.T.-Y."/>
            <person name="Chang Q."/>
            <person name="Ding S."/>
            <person name="Wang X."/>
            <person name="Zhu J."/>
            <person name="Ruan X."/>
            <person name="Zhao L."/>
            <person name="Wei J."/>
            <person name="Que T."/>
            <person name="Du C."/>
            <person name="Cheng J."/>
            <person name="Dai P."/>
            <person name="Han X."/>
            <person name="Huang E."/>
            <person name="Gao Y."/>
            <person name="Liu J."/>
            <person name="Shao H."/>
            <person name="Ye R."/>
            <person name="Li L."/>
            <person name="Wei W."/>
            <person name="Wang X."/>
            <person name="Wang C."/>
            <person name="Yang T."/>
            <person name="Huo Q."/>
            <person name="Li W."/>
            <person name="Guo W."/>
            <person name="Chen H."/>
            <person name="Zhou L."/>
            <person name="Ni X."/>
            <person name="Tian J."/>
            <person name="Zhou Y."/>
            <person name="Sheng Y."/>
            <person name="Liu T."/>
            <person name="Pan Y."/>
            <person name="Xia L."/>
            <person name="Li J."/>
            <person name="Zhao F."/>
            <person name="Cao W."/>
        </authorList>
    </citation>
    <scope>NUCLEOTIDE SEQUENCE</scope>
    <source>
        <strain evidence="1">Dsil-2018</strain>
    </source>
</reference>
<dbReference type="EMBL" id="CM023474">
    <property type="protein sequence ID" value="KAH7949534.1"/>
    <property type="molecule type" value="Genomic_DNA"/>
</dbReference>
<keyword evidence="2" id="KW-1185">Reference proteome</keyword>
<comment type="caution">
    <text evidence="1">The sequence shown here is derived from an EMBL/GenBank/DDBJ whole genome shotgun (WGS) entry which is preliminary data.</text>
</comment>
<name>A0ACB8CR13_DERSI</name>
<proteinExistence type="predicted"/>
<accession>A0ACB8CR13</accession>
<sequence length="474" mass="51685">MVIDKIVQFLLHSPATKVTRLLSVALECFAFAVKKVDLVRADPTQLTSYLDNLAPFLRDPNLSAHALKQALAISLTLACVMFSSAGQGFDWRACAALCSFGESLQRHLVSTEPQFVEAALDSFSGIVDDVERLNLGDGTSGLSCLADWLQHYGLARFVWDNLRNSDGGVRASAVAAIGKLFAQEWLWTHFCSHLSLKEADVVKEVSSMALDDTDVFARRSAASTLRSWLDRDCLGLRSRHRSALQRSASGMLSLDLDCEVQLAGLSIWKTLLGETLNTLSVVSDSTVKELLREADTAGFGASMKKAMASDADQEVRRDAHSFLHQLLARLHGQFFGEACEMGSRQHGVNTSNDEDKPVHRTEAEASMDSGDSHTFSNADRSAAMEEVLDLGVSECLQRKLKLPENIQTPATSLAADSLQLELVHTRDLLAKLSPLGTFGKCDAEPVSLDFQSCDSVLEDILAAAASEHCDRDCY</sequence>